<dbReference type="RefSeq" id="WP_349545445.1">
    <property type="nucleotide sequence ID" value="NZ_JAOALG010000002.1"/>
</dbReference>
<comment type="caution">
    <text evidence="2">The sequence shown here is derived from an EMBL/GenBank/DDBJ whole genome shotgun (WGS) entry which is preliminary data.</text>
</comment>
<feature type="chain" id="PRO_5046632059" evidence="1">
    <location>
        <begin position="28"/>
        <end position="409"/>
    </location>
</feature>
<dbReference type="EMBL" id="JAOALG010000002">
    <property type="protein sequence ID" value="MEQ5843846.1"/>
    <property type="molecule type" value="Genomic_DNA"/>
</dbReference>
<name>A0ABV1LY55_9BURK</name>
<evidence type="ECO:0000313" key="2">
    <source>
        <dbReference type="EMBL" id="MEQ5843846.1"/>
    </source>
</evidence>
<protein>
    <submittedName>
        <fullName evidence="2">Uncharacterized protein</fullName>
    </submittedName>
</protein>
<organism evidence="2 3">
    <name type="scientific">Paraburkholderia acidicola</name>
    <dbReference type="NCBI Taxonomy" id="1912599"/>
    <lineage>
        <taxon>Bacteria</taxon>
        <taxon>Pseudomonadati</taxon>
        <taxon>Pseudomonadota</taxon>
        <taxon>Betaproteobacteria</taxon>
        <taxon>Burkholderiales</taxon>
        <taxon>Burkholderiaceae</taxon>
        <taxon>Paraburkholderia</taxon>
    </lineage>
</organism>
<keyword evidence="1" id="KW-0732">Signal</keyword>
<sequence>MGLRTSRPFVAALLAMICATGAAPAIAGPSTRVGFWAGENPTLCVIPGSDPLSCPSQKQNFTPDLWKLLKKENGFLNLAVVYGADFGTVDGVTHRDDGLNLIKEANAQGVPINAWILLPLSENTFANKQNAQYEKAAVAALIKWEADNNLQINEIALDLEFPIGWKIFTDALHGKYPDINDLKTLNFNPKEQCAAVKTYAEAISYAHDNGVKIVGSPLPFVPADLDAGNMALQDMLNLGPVFQGGYDQLFIQAYRAQGPIDLGSGFVAAQYKSMQKYFGAAGQVTLGNAGKLQGGYSDVNNMVADVRMLAGLGATDIPIFDLDGSVDAYGLDGIQKIFDAAKNPMSDAELAKATQPSVLGSAALVAFKGLQGVAYNLTPYATALGGQVQVPNPYPDGCDAGKIDPLKTQ</sequence>
<proteinExistence type="predicted"/>
<keyword evidence="3" id="KW-1185">Reference proteome</keyword>
<evidence type="ECO:0000313" key="3">
    <source>
        <dbReference type="Proteomes" id="UP001469089"/>
    </source>
</evidence>
<gene>
    <name evidence="2" type="ORF">N0A02_30765</name>
</gene>
<evidence type="ECO:0000256" key="1">
    <source>
        <dbReference type="SAM" id="SignalP"/>
    </source>
</evidence>
<reference evidence="2 3" key="1">
    <citation type="journal article" date="2024" name="Chem. Sci.">
        <title>Discovery of a lagriamide polyketide by integrated genome mining, isotopic labeling, and untargeted metabolomics.</title>
        <authorList>
            <person name="Fergusson C.H."/>
            <person name="Saulog J."/>
            <person name="Paulo B.S."/>
            <person name="Wilson D.M."/>
            <person name="Liu D.Y."/>
            <person name="Morehouse N.J."/>
            <person name="Waterworth S."/>
            <person name="Barkei J."/>
            <person name="Gray C.A."/>
            <person name="Kwan J.C."/>
            <person name="Eustaquio A.S."/>
            <person name="Linington R.G."/>
        </authorList>
    </citation>
    <scope>NUCLEOTIDE SEQUENCE [LARGE SCALE GENOMIC DNA]</scope>
    <source>
        <strain evidence="2 3">RL17-338-BIF-B</strain>
    </source>
</reference>
<dbReference type="Proteomes" id="UP001469089">
    <property type="component" value="Unassembled WGS sequence"/>
</dbReference>
<feature type="signal peptide" evidence="1">
    <location>
        <begin position="1"/>
        <end position="27"/>
    </location>
</feature>
<accession>A0ABV1LY55</accession>